<keyword evidence="5" id="KW-0961">Cell wall biogenesis/degradation</keyword>
<dbReference type="GO" id="GO:0071555">
    <property type="term" value="P:cell wall organization"/>
    <property type="evidence" value="ECO:0007669"/>
    <property type="project" value="UniProtKB-KW"/>
</dbReference>
<protein>
    <recommendedName>
        <fullName evidence="3">N-acetylmuramoyl-L-alanine amidase</fullName>
        <ecNumber evidence="3">3.5.1.28</ecNumber>
    </recommendedName>
</protein>
<dbReference type="CDD" id="cd06583">
    <property type="entry name" value="PGRP"/>
    <property type="match status" value="1"/>
</dbReference>
<evidence type="ECO:0000313" key="8">
    <source>
        <dbReference type="Proteomes" id="UP000582981"/>
    </source>
</evidence>
<gene>
    <name evidence="7" type="ORF">HX829_09835</name>
</gene>
<dbReference type="InterPro" id="IPR036505">
    <property type="entry name" value="Amidase/PGRP_sf"/>
</dbReference>
<evidence type="ECO:0000256" key="3">
    <source>
        <dbReference type="ARBA" id="ARBA00011901"/>
    </source>
</evidence>
<dbReference type="Proteomes" id="UP000582981">
    <property type="component" value="Unassembled WGS sequence"/>
</dbReference>
<comment type="catalytic activity">
    <reaction evidence="1">
        <text>Hydrolyzes the link between N-acetylmuramoyl residues and L-amino acid residues in certain cell-wall glycopeptides.</text>
        <dbReference type="EC" id="3.5.1.28"/>
    </reaction>
</comment>
<dbReference type="GO" id="GO:0009254">
    <property type="term" value="P:peptidoglycan turnover"/>
    <property type="evidence" value="ECO:0007669"/>
    <property type="project" value="TreeGrafter"/>
</dbReference>
<evidence type="ECO:0000256" key="4">
    <source>
        <dbReference type="ARBA" id="ARBA00022801"/>
    </source>
</evidence>
<reference evidence="7 8" key="1">
    <citation type="submission" date="2020-04" db="EMBL/GenBank/DDBJ databases">
        <title>Molecular characterization of pseudomonads from Agaricus bisporus reveal novel blotch 2 pathogens in Western Europe.</title>
        <authorList>
            <person name="Taparia T."/>
            <person name="Krijger M."/>
            <person name="Haynes E."/>
            <person name="Elpinstone J.G."/>
            <person name="Noble R."/>
            <person name="Van Der Wolf J."/>
        </authorList>
    </citation>
    <scope>NUCLEOTIDE SEQUENCE [LARGE SCALE GENOMIC DNA]</scope>
    <source>
        <strain evidence="7 8">F1001</strain>
    </source>
</reference>
<dbReference type="PANTHER" id="PTHR30417:SF12">
    <property type="entry name" value="N-ACETYLMURAMOYL-L-ALANINE AMIDASE"/>
    <property type="match status" value="1"/>
</dbReference>
<proteinExistence type="inferred from homology"/>
<dbReference type="FunFam" id="3.40.80.10:FF:000003">
    <property type="entry name" value="N-acetylmuramoyl-L-alanine amidase"/>
    <property type="match status" value="1"/>
</dbReference>
<name>A0A7Y8BKC4_9PSED</name>
<dbReference type="Gene3D" id="3.40.80.10">
    <property type="entry name" value="Peptidoglycan recognition protein-like"/>
    <property type="match status" value="1"/>
</dbReference>
<evidence type="ECO:0000259" key="6">
    <source>
        <dbReference type="SMART" id="SM00644"/>
    </source>
</evidence>
<dbReference type="RefSeq" id="WP_100941750.1">
    <property type="nucleotide sequence ID" value="NZ_JACAPU010000013.1"/>
</dbReference>
<dbReference type="EMBL" id="JACAPU010000013">
    <property type="protein sequence ID" value="NWB46797.1"/>
    <property type="molecule type" value="Genomic_DNA"/>
</dbReference>
<dbReference type="GO" id="GO:0019867">
    <property type="term" value="C:outer membrane"/>
    <property type="evidence" value="ECO:0007669"/>
    <property type="project" value="TreeGrafter"/>
</dbReference>
<dbReference type="InterPro" id="IPR051206">
    <property type="entry name" value="NAMLAA_amidase_2"/>
</dbReference>
<dbReference type="InterPro" id="IPR036365">
    <property type="entry name" value="PGBD-like_sf"/>
</dbReference>
<comment type="similarity">
    <text evidence="2">Belongs to the N-acetylmuramoyl-L-alanine amidase 2 family.</text>
</comment>
<accession>A0A7Y8BKC4</accession>
<dbReference type="GO" id="GO:0009253">
    <property type="term" value="P:peptidoglycan catabolic process"/>
    <property type="evidence" value="ECO:0007669"/>
    <property type="project" value="InterPro"/>
</dbReference>
<dbReference type="GO" id="GO:0008745">
    <property type="term" value="F:N-acetylmuramoyl-L-alanine amidase activity"/>
    <property type="evidence" value="ECO:0007669"/>
    <property type="project" value="UniProtKB-EC"/>
</dbReference>
<evidence type="ECO:0000256" key="1">
    <source>
        <dbReference type="ARBA" id="ARBA00001561"/>
    </source>
</evidence>
<evidence type="ECO:0000256" key="5">
    <source>
        <dbReference type="ARBA" id="ARBA00023316"/>
    </source>
</evidence>
<organism evidence="7 8">
    <name type="scientific">Pseudomonas gingeri</name>
    <dbReference type="NCBI Taxonomy" id="117681"/>
    <lineage>
        <taxon>Bacteria</taxon>
        <taxon>Pseudomonadati</taxon>
        <taxon>Pseudomonadota</taxon>
        <taxon>Gammaproteobacteria</taxon>
        <taxon>Pseudomonadales</taxon>
        <taxon>Pseudomonadaceae</taxon>
        <taxon>Pseudomonas</taxon>
    </lineage>
</organism>
<dbReference type="InterPro" id="IPR036366">
    <property type="entry name" value="PGBDSf"/>
</dbReference>
<dbReference type="SMART" id="SM00644">
    <property type="entry name" value="Ami_2"/>
    <property type="match status" value="1"/>
</dbReference>
<dbReference type="Gene3D" id="1.10.101.10">
    <property type="entry name" value="PGBD-like superfamily/PGBD"/>
    <property type="match status" value="1"/>
</dbReference>
<evidence type="ECO:0000256" key="2">
    <source>
        <dbReference type="ARBA" id="ARBA00007553"/>
    </source>
</evidence>
<dbReference type="InterPro" id="IPR002502">
    <property type="entry name" value="Amidase_domain"/>
</dbReference>
<keyword evidence="4" id="KW-0378">Hydrolase</keyword>
<comment type="caution">
    <text evidence="7">The sequence shown here is derived from an EMBL/GenBank/DDBJ whole genome shotgun (WGS) entry which is preliminary data.</text>
</comment>
<dbReference type="PANTHER" id="PTHR30417">
    <property type="entry name" value="N-ACETYLMURAMOYL-L-ALANINE AMIDASE AMID"/>
    <property type="match status" value="1"/>
</dbReference>
<dbReference type="EC" id="3.5.1.28" evidence="3"/>
<feature type="domain" description="N-acetylmuramoyl-L-alanine amidase" evidence="6">
    <location>
        <begin position="7"/>
        <end position="158"/>
    </location>
</feature>
<evidence type="ECO:0000313" key="7">
    <source>
        <dbReference type="EMBL" id="NWB46797.1"/>
    </source>
</evidence>
<dbReference type="AlphaFoldDB" id="A0A7Y8BKC4"/>
<dbReference type="Pfam" id="PF01510">
    <property type="entry name" value="Amidase_2"/>
    <property type="match status" value="1"/>
</dbReference>
<dbReference type="SUPFAM" id="SSF47090">
    <property type="entry name" value="PGBD-like"/>
    <property type="match status" value="1"/>
</dbReference>
<dbReference type="SUPFAM" id="SSF55846">
    <property type="entry name" value="N-acetylmuramoyl-L-alanine amidase-like"/>
    <property type="match status" value="1"/>
</dbReference>
<sequence>MKPINYNTYRSTRGFNDRVRFLVLHYTAIDFASSVKALTGAQVSSHYLVPDVTDPSYLQAGFKEQEVFNLVDEEKRAWHAGASAWAGRTQLNDTSIGIEIVNLASDSGGQFHFPPYEPRQIEALKQLSLNILARYPEITPTQVVGHSDIAWSRKSDPGAAFPWHDLYLSGIGAWYDESTRDRYLQHYLRAGLPPQKTTLERFRKYGYDVTGADTQTGFKQLVRAFQLHFRAENYDGVLDAETAAILAALVEKYFPGAIQAN</sequence>